<name>A0A4S2MLW0_9PEZI</name>
<evidence type="ECO:0000256" key="1">
    <source>
        <dbReference type="SAM" id="MobiDB-lite"/>
    </source>
</evidence>
<sequence>MSRLANVITLSHRSTTFFRPHKRSFILFYIFSTFFSFFFCSSSVSIFYHVSPFIFHRFFPHPQATQHIKQNLAPDPMPRGKPMQGKTTDNDNDRKGQNTTRQPENRQEGSTGKTGSSTGSTRGSTNKRNQEPTKQKKNEKKTAQHSTAPPSPPSQ</sequence>
<evidence type="ECO:0000313" key="4">
    <source>
        <dbReference type="Proteomes" id="UP000298138"/>
    </source>
</evidence>
<keyword evidence="2" id="KW-0812">Transmembrane</keyword>
<feature type="compositionally biased region" description="Basic and acidic residues" evidence="1">
    <location>
        <begin position="128"/>
        <end position="142"/>
    </location>
</feature>
<proteinExistence type="predicted"/>
<evidence type="ECO:0000313" key="3">
    <source>
        <dbReference type="EMBL" id="TGZ78030.1"/>
    </source>
</evidence>
<protein>
    <submittedName>
        <fullName evidence="3">Uncharacterized protein</fullName>
    </submittedName>
</protein>
<accession>A0A4S2MLW0</accession>
<gene>
    <name evidence="3" type="ORF">EX30DRAFT_171215</name>
</gene>
<dbReference type="EMBL" id="ML220146">
    <property type="protein sequence ID" value="TGZ78030.1"/>
    <property type="molecule type" value="Genomic_DNA"/>
</dbReference>
<dbReference type="Proteomes" id="UP000298138">
    <property type="component" value="Unassembled WGS sequence"/>
</dbReference>
<feature type="compositionally biased region" description="Low complexity" evidence="1">
    <location>
        <begin position="109"/>
        <end position="124"/>
    </location>
</feature>
<keyword evidence="2" id="KW-0472">Membrane</keyword>
<feature type="transmembrane region" description="Helical" evidence="2">
    <location>
        <begin position="26"/>
        <end position="48"/>
    </location>
</feature>
<keyword evidence="4" id="KW-1185">Reference proteome</keyword>
<dbReference type="InParanoid" id="A0A4S2MLW0"/>
<evidence type="ECO:0000256" key="2">
    <source>
        <dbReference type="SAM" id="Phobius"/>
    </source>
</evidence>
<organism evidence="3 4">
    <name type="scientific">Ascodesmis nigricans</name>
    <dbReference type="NCBI Taxonomy" id="341454"/>
    <lineage>
        <taxon>Eukaryota</taxon>
        <taxon>Fungi</taxon>
        <taxon>Dikarya</taxon>
        <taxon>Ascomycota</taxon>
        <taxon>Pezizomycotina</taxon>
        <taxon>Pezizomycetes</taxon>
        <taxon>Pezizales</taxon>
        <taxon>Ascodesmidaceae</taxon>
        <taxon>Ascodesmis</taxon>
    </lineage>
</organism>
<keyword evidence="2" id="KW-1133">Transmembrane helix</keyword>
<feature type="region of interest" description="Disordered" evidence="1">
    <location>
        <begin position="66"/>
        <end position="155"/>
    </location>
</feature>
<reference evidence="3 4" key="1">
    <citation type="submission" date="2019-04" db="EMBL/GenBank/DDBJ databases">
        <title>Comparative genomics and transcriptomics to analyze fruiting body development in filamentous ascomycetes.</title>
        <authorList>
            <consortium name="DOE Joint Genome Institute"/>
            <person name="Lutkenhaus R."/>
            <person name="Traeger S."/>
            <person name="Breuer J."/>
            <person name="Kuo A."/>
            <person name="Lipzen A."/>
            <person name="Pangilinan J."/>
            <person name="Dilworth D."/>
            <person name="Sandor L."/>
            <person name="Poggeler S."/>
            <person name="Barry K."/>
            <person name="Grigoriev I.V."/>
            <person name="Nowrousian M."/>
        </authorList>
    </citation>
    <scope>NUCLEOTIDE SEQUENCE [LARGE SCALE GENOMIC DNA]</scope>
    <source>
        <strain evidence="3 4">CBS 389.68</strain>
    </source>
</reference>
<dbReference type="AlphaFoldDB" id="A0A4S2MLW0"/>